<dbReference type="InterPro" id="IPR044992">
    <property type="entry name" value="ChyE-like"/>
</dbReference>
<dbReference type="OrthoDB" id="92161at2759"/>
<keyword evidence="4" id="KW-1185">Reference proteome</keyword>
<gene>
    <name evidence="3" type="ORF">SI8410_06009457</name>
</gene>
<reference evidence="3" key="1">
    <citation type="submission" date="2020-02" db="EMBL/GenBank/DDBJ databases">
        <authorList>
            <person name="Scholz U."/>
            <person name="Mascher M."/>
            <person name="Fiebig A."/>
        </authorList>
    </citation>
    <scope>NUCLEOTIDE SEQUENCE</scope>
</reference>
<dbReference type="CDD" id="cd01741">
    <property type="entry name" value="GATase1_1"/>
    <property type="match status" value="1"/>
</dbReference>
<dbReference type="InterPro" id="IPR017926">
    <property type="entry name" value="GATASE"/>
</dbReference>
<comment type="similarity">
    <text evidence="1">Belongs to the peptidase C26 family.</text>
</comment>
<evidence type="ECO:0000256" key="1">
    <source>
        <dbReference type="ARBA" id="ARBA00011083"/>
    </source>
</evidence>
<accession>A0A7I8KMU8</accession>
<dbReference type="InterPro" id="IPR029062">
    <property type="entry name" value="Class_I_gatase-like"/>
</dbReference>
<proteinExistence type="inferred from homology"/>
<dbReference type="PANTHER" id="PTHR42695:SF5">
    <property type="entry name" value="GLUTAMINE AMIDOTRANSFERASE YLR126C-RELATED"/>
    <property type="match status" value="1"/>
</dbReference>
<dbReference type="Proteomes" id="UP000663760">
    <property type="component" value="Chromosome 6"/>
</dbReference>
<feature type="domain" description="Glutamine amidotransferase" evidence="2">
    <location>
        <begin position="100"/>
        <end position="211"/>
    </location>
</feature>
<evidence type="ECO:0000259" key="2">
    <source>
        <dbReference type="Pfam" id="PF00117"/>
    </source>
</evidence>
<dbReference type="SUPFAM" id="SSF52317">
    <property type="entry name" value="Class I glutamine amidotransferase-like"/>
    <property type="match status" value="1"/>
</dbReference>
<dbReference type="GO" id="GO:0005829">
    <property type="term" value="C:cytosol"/>
    <property type="evidence" value="ECO:0007669"/>
    <property type="project" value="TreeGrafter"/>
</dbReference>
<evidence type="ECO:0000313" key="4">
    <source>
        <dbReference type="Proteomes" id="UP000663760"/>
    </source>
</evidence>
<dbReference type="Gene3D" id="3.40.50.880">
    <property type="match status" value="1"/>
</dbReference>
<dbReference type="AlphaFoldDB" id="A0A7I8KMU8"/>
<protein>
    <recommendedName>
        <fullName evidence="2">Glutamine amidotransferase domain-containing protein</fullName>
    </recommendedName>
</protein>
<sequence>MASTDPRVSSHRLRRFAVLKTGHGSDYTERAYGGYAQMIARLLRDQDEGEGEVWDIFSVIEGDFSFLEHGGDDYYDGYVITGSAADAHATDVDWINCLCDALVLLHRQGKRLLGICFGHQILARALGGKTGRAEVGWEVGVKSLQVDSEKVSHLYGLAFPSTVRAIESHQDQVLIPPPGAVQLASSERTKVEMFAVGDHVLGMQCHPEFSEDVMIDLINSRISRKIISDGVAKEALESFQTGQADQDLLIVLCKTFLKRCP</sequence>
<dbReference type="Pfam" id="PF00117">
    <property type="entry name" value="GATase"/>
    <property type="match status" value="1"/>
</dbReference>
<dbReference type="PANTHER" id="PTHR42695">
    <property type="entry name" value="GLUTAMINE AMIDOTRANSFERASE YLR126C-RELATED"/>
    <property type="match status" value="1"/>
</dbReference>
<dbReference type="PROSITE" id="PS51273">
    <property type="entry name" value="GATASE_TYPE_1"/>
    <property type="match status" value="1"/>
</dbReference>
<evidence type="ECO:0000313" key="3">
    <source>
        <dbReference type="EMBL" id="CAA7398792.1"/>
    </source>
</evidence>
<organism evidence="3 4">
    <name type="scientific">Spirodela intermedia</name>
    <name type="common">Intermediate duckweed</name>
    <dbReference type="NCBI Taxonomy" id="51605"/>
    <lineage>
        <taxon>Eukaryota</taxon>
        <taxon>Viridiplantae</taxon>
        <taxon>Streptophyta</taxon>
        <taxon>Embryophyta</taxon>
        <taxon>Tracheophyta</taxon>
        <taxon>Spermatophyta</taxon>
        <taxon>Magnoliopsida</taxon>
        <taxon>Liliopsida</taxon>
        <taxon>Araceae</taxon>
        <taxon>Lemnoideae</taxon>
        <taxon>Spirodela</taxon>
    </lineage>
</organism>
<dbReference type="EMBL" id="LR746269">
    <property type="protein sequence ID" value="CAA7398792.1"/>
    <property type="molecule type" value="Genomic_DNA"/>
</dbReference>
<name>A0A7I8KMU8_SPIIN</name>